<dbReference type="SMART" id="SM00554">
    <property type="entry name" value="FAS1"/>
    <property type="match status" value="1"/>
</dbReference>
<dbReference type="Gene3D" id="2.30.180.10">
    <property type="entry name" value="FAS1 domain"/>
    <property type="match status" value="1"/>
</dbReference>
<feature type="signal peptide" evidence="1">
    <location>
        <begin position="1"/>
        <end position="18"/>
    </location>
</feature>
<accession>A0A7S2B1Q1</accession>
<keyword evidence="1" id="KW-0732">Signal</keyword>
<proteinExistence type="predicted"/>
<feature type="domain" description="FAS1" evidence="2">
    <location>
        <begin position="59"/>
        <end position="193"/>
    </location>
</feature>
<sequence length="206" mass="20855">MFSRAIVLALALVASATAFAPANFGARVVRGAALDANVLDTANTLVGPDIFWGSDGVLEGHDENEIKGQDGFGKFVAACNAAGLGATLAGPGPFTVFAPTDSAMDAAAAVGRDTTSLAAMQYHVVNGAISKGSISGDLATLSGASLTYKRFARQTFLDDAVVGAVPQGAATGSSYPVDIQCDNGVVHAIDQVLIPGYSKNYVETIG</sequence>
<evidence type="ECO:0000313" key="3">
    <source>
        <dbReference type="EMBL" id="CAD9383646.1"/>
    </source>
</evidence>
<dbReference type="AlphaFoldDB" id="A0A7S2B1Q1"/>
<dbReference type="EMBL" id="HBGS01009286">
    <property type="protein sequence ID" value="CAD9383646.1"/>
    <property type="molecule type" value="Transcribed_RNA"/>
</dbReference>
<dbReference type="PANTHER" id="PTHR10900">
    <property type="entry name" value="PERIOSTIN-RELATED"/>
    <property type="match status" value="1"/>
</dbReference>
<feature type="chain" id="PRO_5031371512" description="FAS1 domain-containing protein" evidence="1">
    <location>
        <begin position="19"/>
        <end position="206"/>
    </location>
</feature>
<dbReference type="InterPro" id="IPR036378">
    <property type="entry name" value="FAS1_dom_sf"/>
</dbReference>
<dbReference type="PANTHER" id="PTHR10900:SF77">
    <property type="entry name" value="FI19380P1"/>
    <property type="match status" value="1"/>
</dbReference>
<dbReference type="InterPro" id="IPR000782">
    <property type="entry name" value="FAS1_domain"/>
</dbReference>
<dbReference type="Pfam" id="PF02469">
    <property type="entry name" value="Fasciclin"/>
    <property type="match status" value="1"/>
</dbReference>
<reference evidence="3" key="1">
    <citation type="submission" date="2021-01" db="EMBL/GenBank/DDBJ databases">
        <authorList>
            <person name="Corre E."/>
            <person name="Pelletier E."/>
            <person name="Niang G."/>
            <person name="Scheremetjew M."/>
            <person name="Finn R."/>
            <person name="Kale V."/>
            <person name="Holt S."/>
            <person name="Cochrane G."/>
            <person name="Meng A."/>
            <person name="Brown T."/>
            <person name="Cohen L."/>
        </authorList>
    </citation>
    <scope>NUCLEOTIDE SEQUENCE</scope>
    <source>
        <strain evidence="3">CCMP1381</strain>
    </source>
</reference>
<protein>
    <recommendedName>
        <fullName evidence="2">FAS1 domain-containing protein</fullName>
    </recommendedName>
</protein>
<dbReference type="PROSITE" id="PS50213">
    <property type="entry name" value="FAS1"/>
    <property type="match status" value="1"/>
</dbReference>
<name>A0A7S2B1Q1_9STRA</name>
<evidence type="ECO:0000259" key="2">
    <source>
        <dbReference type="PROSITE" id="PS50213"/>
    </source>
</evidence>
<dbReference type="InterPro" id="IPR050904">
    <property type="entry name" value="Adhesion/Biosynth-related"/>
</dbReference>
<gene>
    <name evidence="3" type="ORF">DSPE1174_LOCUS4905</name>
</gene>
<dbReference type="SUPFAM" id="SSF82153">
    <property type="entry name" value="FAS1 domain"/>
    <property type="match status" value="1"/>
</dbReference>
<evidence type="ECO:0000256" key="1">
    <source>
        <dbReference type="SAM" id="SignalP"/>
    </source>
</evidence>
<organism evidence="3">
    <name type="scientific">Octactis speculum</name>
    <dbReference type="NCBI Taxonomy" id="3111310"/>
    <lineage>
        <taxon>Eukaryota</taxon>
        <taxon>Sar</taxon>
        <taxon>Stramenopiles</taxon>
        <taxon>Ochrophyta</taxon>
        <taxon>Dictyochophyceae</taxon>
        <taxon>Dictyochales</taxon>
        <taxon>Dictyochaceae</taxon>
        <taxon>Octactis</taxon>
    </lineage>
</organism>